<reference evidence="3" key="3">
    <citation type="submission" date="2023-12" db="EMBL/GenBank/DDBJ databases">
        <authorList>
            <person name="Sun Q."/>
            <person name="Inoue M."/>
        </authorList>
    </citation>
    <scope>NUCLEOTIDE SEQUENCE</scope>
    <source>
        <strain evidence="3">JCM 9651</strain>
    </source>
</reference>
<evidence type="ECO:0000313" key="5">
    <source>
        <dbReference type="Proteomes" id="UP001499990"/>
    </source>
</evidence>
<protein>
    <submittedName>
        <fullName evidence="3">Uncharacterized protein</fullName>
    </submittedName>
</protein>
<reference evidence="5" key="2">
    <citation type="journal article" date="2019" name="Int. J. Syst. Evol. Microbiol.">
        <title>The Global Catalogue of Microorganisms (GCM) 10K type strain sequencing project: providing services to taxonomists for standard genome sequencing and annotation.</title>
        <authorList>
            <consortium name="The Broad Institute Genomics Platform"/>
            <consortium name="The Broad Institute Genome Sequencing Center for Infectious Disease"/>
            <person name="Wu L."/>
            <person name="Ma J."/>
        </authorList>
    </citation>
    <scope>NUCLEOTIDE SEQUENCE [LARGE SCALE GENOMIC DNA]</scope>
    <source>
        <strain evidence="5">JCM 9651</strain>
    </source>
</reference>
<dbReference type="EMBL" id="BAAAYL010000001">
    <property type="protein sequence ID" value="GAA3367449.1"/>
    <property type="molecule type" value="Genomic_DNA"/>
</dbReference>
<feature type="chain" id="PRO_5045029792" evidence="2">
    <location>
        <begin position="27"/>
        <end position="196"/>
    </location>
</feature>
<evidence type="ECO:0000313" key="4">
    <source>
        <dbReference type="EMBL" id="GAA3380246.1"/>
    </source>
</evidence>
<sequence length="196" mass="20245">MSTRTVAVTAVLAGAATLAATGITYASAPQAPAALPRQAAPAPAPAPAPFGGDSGNREKGAGGDSYDREEGGRGREGGGRDRREGRRGRGEGRIEVNERTYSARPDGCITVVSGLGSTSFNVRNDSWKTVEFFRGVTCGNGAPIATIGPHGFSAGIAPGSVDGTVHVDNGVVGSFRVFEEFDHDGFDHGEFDDDEY</sequence>
<organism evidence="3 5">
    <name type="scientific">Streptomyces sannanensis</name>
    <dbReference type="NCBI Taxonomy" id="285536"/>
    <lineage>
        <taxon>Bacteria</taxon>
        <taxon>Bacillati</taxon>
        <taxon>Actinomycetota</taxon>
        <taxon>Actinomycetes</taxon>
        <taxon>Kitasatosporales</taxon>
        <taxon>Streptomycetaceae</taxon>
        <taxon>Streptomyces</taxon>
    </lineage>
</organism>
<comment type="caution">
    <text evidence="3">The sequence shown here is derived from an EMBL/GenBank/DDBJ whole genome shotgun (WGS) entry which is preliminary data.</text>
</comment>
<name>A0ABP6S3W9_9ACTN</name>
<reference evidence="3" key="1">
    <citation type="journal article" date="2014" name="Int. J. Syst. Evol. Microbiol.">
        <title>Complete genome of a new Firmicutes species belonging to the dominant human colonic microbiota ('Ruminococcus bicirculans') reveals two chromosomes and a selective capacity to utilize plant glucans.</title>
        <authorList>
            <consortium name="NISC Comparative Sequencing Program"/>
            <person name="Wegmann U."/>
            <person name="Louis P."/>
            <person name="Goesmann A."/>
            <person name="Henrissat B."/>
            <person name="Duncan S.H."/>
            <person name="Flint H.J."/>
        </authorList>
    </citation>
    <scope>NUCLEOTIDE SEQUENCE</scope>
    <source>
        <strain evidence="3">JCM 9651</strain>
    </source>
</reference>
<feature type="compositionally biased region" description="Low complexity" evidence="1">
    <location>
        <begin position="30"/>
        <end position="41"/>
    </location>
</feature>
<gene>
    <name evidence="3" type="ORF">GCM10020367_01760</name>
    <name evidence="4" type="ORF">GCM10020367_67080</name>
</gene>
<feature type="signal peptide" evidence="2">
    <location>
        <begin position="1"/>
        <end position="26"/>
    </location>
</feature>
<accession>A0ABP6S3W9</accession>
<keyword evidence="5" id="KW-1185">Reference proteome</keyword>
<evidence type="ECO:0000313" key="3">
    <source>
        <dbReference type="EMBL" id="GAA3367449.1"/>
    </source>
</evidence>
<dbReference type="RefSeq" id="WP_345033774.1">
    <property type="nucleotide sequence ID" value="NZ_BAAAYL010000001.1"/>
</dbReference>
<feature type="compositionally biased region" description="Basic and acidic residues" evidence="1">
    <location>
        <begin position="55"/>
        <end position="95"/>
    </location>
</feature>
<dbReference type="Proteomes" id="UP001499990">
    <property type="component" value="Unassembled WGS sequence"/>
</dbReference>
<feature type="region of interest" description="Disordered" evidence="1">
    <location>
        <begin position="30"/>
        <end position="95"/>
    </location>
</feature>
<dbReference type="EMBL" id="BAAAYL010000001">
    <property type="protein sequence ID" value="GAA3380246.1"/>
    <property type="molecule type" value="Genomic_DNA"/>
</dbReference>
<evidence type="ECO:0000256" key="1">
    <source>
        <dbReference type="SAM" id="MobiDB-lite"/>
    </source>
</evidence>
<evidence type="ECO:0000256" key="2">
    <source>
        <dbReference type="SAM" id="SignalP"/>
    </source>
</evidence>
<keyword evidence="2" id="KW-0732">Signal</keyword>
<proteinExistence type="predicted"/>